<organism evidence="1 2">
    <name type="scientific">Mesoplasma tabanidae</name>
    <dbReference type="NCBI Taxonomy" id="219745"/>
    <lineage>
        <taxon>Bacteria</taxon>
        <taxon>Bacillati</taxon>
        <taxon>Mycoplasmatota</taxon>
        <taxon>Mollicutes</taxon>
        <taxon>Entomoplasmatales</taxon>
        <taxon>Entomoplasmataceae</taxon>
        <taxon>Mesoplasma</taxon>
    </lineage>
</organism>
<protein>
    <submittedName>
        <fullName evidence="1">Uncharacterized protein</fullName>
    </submittedName>
</protein>
<dbReference type="OrthoDB" id="392095at2"/>
<evidence type="ECO:0000313" key="1">
    <source>
        <dbReference type="EMBL" id="ATZ21796.1"/>
    </source>
</evidence>
<gene>
    <name evidence="1" type="ORF">MTABA_v1c06040</name>
</gene>
<evidence type="ECO:0000313" key="2">
    <source>
        <dbReference type="Proteomes" id="UP000232223"/>
    </source>
</evidence>
<sequence>MINTLEKLKDIKINEELNNKVFRDFIKYFETKYSFKISTNLLLKFEIIVKKIATYNGHEFVKQSDLFGMLFIEQNEINDFEEKFKETMKETMFREVINYQNLNSNIKDEYEIKFNNKTLSIEEKEHALNLTKWIKKQIEIFSNENLIKNNEQLKNKITGEMIKDFFKEQNDIFIRIYKWHANVFAIMAK</sequence>
<dbReference type="RefSeq" id="WP_100679718.1">
    <property type="nucleotide sequence ID" value="NZ_CP024969.1"/>
</dbReference>
<dbReference type="Proteomes" id="UP000232223">
    <property type="component" value="Chromosome"/>
</dbReference>
<name>A0A2K8P520_9MOLU</name>
<dbReference type="KEGG" id="mtab:MTABA_v1c06040"/>
<dbReference type="AlphaFoldDB" id="A0A2K8P520"/>
<proteinExistence type="predicted"/>
<dbReference type="EMBL" id="CP024969">
    <property type="protein sequence ID" value="ATZ21796.1"/>
    <property type="molecule type" value="Genomic_DNA"/>
</dbReference>
<accession>A0A2K8P520</accession>
<reference evidence="1 2" key="1">
    <citation type="submission" date="2017-11" db="EMBL/GenBank/DDBJ databases">
        <title>Genome sequence of Mesoplasma tabanidae BARC 857 (ATCC 49584).</title>
        <authorList>
            <person name="Lo W.-S."/>
            <person name="Kuo C.-H."/>
        </authorList>
    </citation>
    <scope>NUCLEOTIDE SEQUENCE [LARGE SCALE GENOMIC DNA]</scope>
    <source>
        <strain evidence="1 2">BARC 857</strain>
    </source>
</reference>
<keyword evidence="2" id="KW-1185">Reference proteome</keyword>